<keyword evidence="17" id="KW-0325">Glycoprotein</keyword>
<organism evidence="21 22">
    <name type="scientific">Stephania yunnanensis</name>
    <dbReference type="NCBI Taxonomy" id="152371"/>
    <lineage>
        <taxon>Eukaryota</taxon>
        <taxon>Viridiplantae</taxon>
        <taxon>Streptophyta</taxon>
        <taxon>Embryophyta</taxon>
        <taxon>Tracheophyta</taxon>
        <taxon>Spermatophyta</taxon>
        <taxon>Magnoliopsida</taxon>
        <taxon>Ranunculales</taxon>
        <taxon>Menispermaceae</taxon>
        <taxon>Menispermoideae</taxon>
        <taxon>Cissampelideae</taxon>
        <taxon>Stephania</taxon>
    </lineage>
</organism>
<comment type="catalytic activity">
    <reaction evidence="19">
        <text>L-seryl-[protein] + ATP = O-phospho-L-seryl-[protein] + ADP + H(+)</text>
        <dbReference type="Rhea" id="RHEA:17989"/>
        <dbReference type="Rhea" id="RHEA-COMP:9863"/>
        <dbReference type="Rhea" id="RHEA-COMP:11604"/>
        <dbReference type="ChEBI" id="CHEBI:15378"/>
        <dbReference type="ChEBI" id="CHEBI:29999"/>
        <dbReference type="ChEBI" id="CHEBI:30616"/>
        <dbReference type="ChEBI" id="CHEBI:83421"/>
        <dbReference type="ChEBI" id="CHEBI:456216"/>
        <dbReference type="EC" id="2.7.11.1"/>
    </reaction>
</comment>
<evidence type="ECO:0000256" key="10">
    <source>
        <dbReference type="ARBA" id="ARBA00022737"/>
    </source>
</evidence>
<dbReference type="GO" id="GO:0004674">
    <property type="term" value="F:protein serine/threonine kinase activity"/>
    <property type="evidence" value="ECO:0007669"/>
    <property type="project" value="UniProtKB-KW"/>
</dbReference>
<keyword evidence="5" id="KW-0597">Phosphoprotein</keyword>
<comment type="subcellular location">
    <subcellularLocation>
        <location evidence="1">Cell membrane</location>
        <topology evidence="1">Single-pass membrane protein</topology>
    </subcellularLocation>
</comment>
<name>A0AAP0HBA4_9MAGN</name>
<evidence type="ECO:0000256" key="17">
    <source>
        <dbReference type="ARBA" id="ARBA00023180"/>
    </source>
</evidence>
<evidence type="ECO:0000256" key="8">
    <source>
        <dbReference type="ARBA" id="ARBA00022692"/>
    </source>
</evidence>
<keyword evidence="10" id="KW-0677">Repeat</keyword>
<evidence type="ECO:0000256" key="5">
    <source>
        <dbReference type="ARBA" id="ARBA00022553"/>
    </source>
</evidence>
<dbReference type="AlphaFoldDB" id="A0AAP0HBA4"/>
<evidence type="ECO:0000256" key="3">
    <source>
        <dbReference type="ARBA" id="ARBA00022475"/>
    </source>
</evidence>
<evidence type="ECO:0000256" key="4">
    <source>
        <dbReference type="ARBA" id="ARBA00022527"/>
    </source>
</evidence>
<dbReference type="InterPro" id="IPR000719">
    <property type="entry name" value="Prot_kinase_dom"/>
</dbReference>
<evidence type="ECO:0000256" key="9">
    <source>
        <dbReference type="ARBA" id="ARBA00022729"/>
    </source>
</evidence>
<keyword evidence="4" id="KW-0723">Serine/threonine-protein kinase</keyword>
<evidence type="ECO:0000256" key="14">
    <source>
        <dbReference type="ARBA" id="ARBA00022989"/>
    </source>
</evidence>
<evidence type="ECO:0000256" key="15">
    <source>
        <dbReference type="ARBA" id="ARBA00023136"/>
    </source>
</evidence>
<keyword evidence="15" id="KW-0472">Membrane</keyword>
<evidence type="ECO:0000256" key="12">
    <source>
        <dbReference type="ARBA" id="ARBA00022777"/>
    </source>
</evidence>
<evidence type="ECO:0000256" key="11">
    <source>
        <dbReference type="ARBA" id="ARBA00022741"/>
    </source>
</evidence>
<keyword evidence="3" id="KW-1003">Cell membrane</keyword>
<dbReference type="SUPFAM" id="SSF56112">
    <property type="entry name" value="Protein kinase-like (PK-like)"/>
    <property type="match status" value="1"/>
</dbReference>
<evidence type="ECO:0000256" key="7">
    <source>
        <dbReference type="ARBA" id="ARBA00022679"/>
    </source>
</evidence>
<dbReference type="SMART" id="SM00220">
    <property type="entry name" value="S_TKc"/>
    <property type="match status" value="1"/>
</dbReference>
<keyword evidence="16" id="KW-0675">Receptor</keyword>
<keyword evidence="22" id="KW-1185">Reference proteome</keyword>
<evidence type="ECO:0000256" key="1">
    <source>
        <dbReference type="ARBA" id="ARBA00004162"/>
    </source>
</evidence>
<sequence>MMLTLPISTKYCQANVAAGLIIGSHGNNQTDDQLAPLAFKAQIIHDPLQVLNSWNSTINFVSGAVSYAVVASKSGGVRSSIPCSSLSRSLFCEKAKNGIEQMHNNFHDHHERVSFLDLHREPDAVKVLNMIDHKASKSFMAEFHAKWEFGEVVASKVRSDDERYITENLNLSRRLDTAIDVASALEYLHNQCEISIIHCDLKPSNILLDEDMVDHVGDFGLAKFLQRNKNNDYGTTNSTSSFSPRGTVGYIPPEYGIGVKPSTRDMYSYGVLLLEMFAGKRQTDEVFQDGLDLHQLCKIGLHKQVMKIIDSHMIELGLEGNEPHQDIQVINTESRRGMCEESGKVEECISSIVKVGVGCSMSSPSERMNIKDVLKELLAA</sequence>
<keyword evidence="11" id="KW-0547">Nucleotide-binding</keyword>
<dbReference type="PANTHER" id="PTHR48055:SF57">
    <property type="entry name" value="PROTEIN KINASE DOMAIN-CONTAINING PROTEIN"/>
    <property type="match status" value="1"/>
</dbReference>
<dbReference type="PANTHER" id="PTHR48055">
    <property type="entry name" value="LEUCINE-RICH REPEAT RECEPTOR PROTEIN KINASE EMS1"/>
    <property type="match status" value="1"/>
</dbReference>
<proteinExistence type="predicted"/>
<evidence type="ECO:0000313" key="22">
    <source>
        <dbReference type="Proteomes" id="UP001420932"/>
    </source>
</evidence>
<keyword evidence="6" id="KW-0433">Leucine-rich repeat</keyword>
<evidence type="ECO:0000256" key="2">
    <source>
        <dbReference type="ARBA" id="ARBA00012513"/>
    </source>
</evidence>
<protein>
    <recommendedName>
        <fullName evidence="2">non-specific serine/threonine protein kinase</fullName>
        <ecNumber evidence="2">2.7.11.1</ecNumber>
    </recommendedName>
</protein>
<keyword evidence="7" id="KW-0808">Transferase</keyword>
<keyword evidence="13" id="KW-0067">ATP-binding</keyword>
<keyword evidence="9" id="KW-0732">Signal</keyword>
<keyword evidence="12" id="KW-0418">Kinase</keyword>
<evidence type="ECO:0000256" key="13">
    <source>
        <dbReference type="ARBA" id="ARBA00022840"/>
    </source>
</evidence>
<dbReference type="FunFam" id="1.10.510.10:FF:000358">
    <property type="entry name" value="Putative leucine-rich repeat receptor-like serine/threonine-protein kinase"/>
    <property type="match status" value="1"/>
</dbReference>
<dbReference type="Proteomes" id="UP001420932">
    <property type="component" value="Unassembled WGS sequence"/>
</dbReference>
<accession>A0AAP0HBA4</accession>
<dbReference type="InterPro" id="IPR051564">
    <property type="entry name" value="LRR_receptor-like_kinase"/>
</dbReference>
<comment type="catalytic activity">
    <reaction evidence="18">
        <text>L-threonyl-[protein] + ATP = O-phospho-L-threonyl-[protein] + ADP + H(+)</text>
        <dbReference type="Rhea" id="RHEA:46608"/>
        <dbReference type="Rhea" id="RHEA-COMP:11060"/>
        <dbReference type="Rhea" id="RHEA-COMP:11605"/>
        <dbReference type="ChEBI" id="CHEBI:15378"/>
        <dbReference type="ChEBI" id="CHEBI:30013"/>
        <dbReference type="ChEBI" id="CHEBI:30616"/>
        <dbReference type="ChEBI" id="CHEBI:61977"/>
        <dbReference type="ChEBI" id="CHEBI:456216"/>
        <dbReference type="EC" id="2.7.11.1"/>
    </reaction>
</comment>
<dbReference type="EMBL" id="JBBNAF010000041">
    <property type="protein sequence ID" value="KAK9081928.1"/>
    <property type="molecule type" value="Genomic_DNA"/>
</dbReference>
<evidence type="ECO:0000259" key="20">
    <source>
        <dbReference type="PROSITE" id="PS50011"/>
    </source>
</evidence>
<gene>
    <name evidence="21" type="ORF">Syun_030910</name>
</gene>
<dbReference type="InterPro" id="IPR008271">
    <property type="entry name" value="Ser/Thr_kinase_AS"/>
</dbReference>
<keyword evidence="8" id="KW-0812">Transmembrane</keyword>
<dbReference type="PROSITE" id="PS00108">
    <property type="entry name" value="PROTEIN_KINASE_ST"/>
    <property type="match status" value="1"/>
</dbReference>
<comment type="caution">
    <text evidence="21">The sequence shown here is derived from an EMBL/GenBank/DDBJ whole genome shotgun (WGS) entry which is preliminary data.</text>
</comment>
<dbReference type="PROSITE" id="PS50011">
    <property type="entry name" value="PROTEIN_KINASE_DOM"/>
    <property type="match status" value="1"/>
</dbReference>
<dbReference type="Pfam" id="PF00069">
    <property type="entry name" value="Pkinase"/>
    <property type="match status" value="1"/>
</dbReference>
<dbReference type="Gene3D" id="1.10.510.10">
    <property type="entry name" value="Transferase(Phosphotransferase) domain 1"/>
    <property type="match status" value="1"/>
</dbReference>
<reference evidence="21 22" key="1">
    <citation type="submission" date="2024-01" db="EMBL/GenBank/DDBJ databases">
        <title>Genome assemblies of Stephania.</title>
        <authorList>
            <person name="Yang L."/>
        </authorList>
    </citation>
    <scope>NUCLEOTIDE SEQUENCE [LARGE SCALE GENOMIC DNA]</scope>
    <source>
        <strain evidence="21">YNDBR</strain>
        <tissue evidence="21">Leaf</tissue>
    </source>
</reference>
<evidence type="ECO:0000313" key="21">
    <source>
        <dbReference type="EMBL" id="KAK9081928.1"/>
    </source>
</evidence>
<dbReference type="InterPro" id="IPR011009">
    <property type="entry name" value="Kinase-like_dom_sf"/>
</dbReference>
<evidence type="ECO:0000256" key="16">
    <source>
        <dbReference type="ARBA" id="ARBA00023170"/>
    </source>
</evidence>
<keyword evidence="14" id="KW-1133">Transmembrane helix</keyword>
<feature type="domain" description="Protein kinase" evidence="20">
    <location>
        <begin position="54"/>
        <end position="379"/>
    </location>
</feature>
<evidence type="ECO:0000256" key="6">
    <source>
        <dbReference type="ARBA" id="ARBA00022614"/>
    </source>
</evidence>
<evidence type="ECO:0000256" key="19">
    <source>
        <dbReference type="ARBA" id="ARBA00048679"/>
    </source>
</evidence>
<dbReference type="GO" id="GO:0005886">
    <property type="term" value="C:plasma membrane"/>
    <property type="evidence" value="ECO:0007669"/>
    <property type="project" value="UniProtKB-SubCell"/>
</dbReference>
<dbReference type="GO" id="GO:0005524">
    <property type="term" value="F:ATP binding"/>
    <property type="evidence" value="ECO:0007669"/>
    <property type="project" value="UniProtKB-KW"/>
</dbReference>
<evidence type="ECO:0000256" key="18">
    <source>
        <dbReference type="ARBA" id="ARBA00047899"/>
    </source>
</evidence>
<dbReference type="EC" id="2.7.11.1" evidence="2"/>